<accession>A0AAW5SQU6</accession>
<comment type="caution">
    <text evidence="3">The sequence shown here is derived from an EMBL/GenBank/DDBJ whole genome shotgun (WGS) entry which is preliminary data.</text>
</comment>
<dbReference type="AlphaFoldDB" id="A0AAW5SQU6"/>
<dbReference type="EMBL" id="JACKTI010000069">
    <property type="protein sequence ID" value="MCV7026654.1"/>
    <property type="molecule type" value="Genomic_DNA"/>
</dbReference>
<reference evidence="3" key="2">
    <citation type="submission" date="2020-07" db="EMBL/GenBank/DDBJ databases">
        <authorList>
            <person name="Pettersson B.M.F."/>
            <person name="Behra P.R.K."/>
            <person name="Ramesh M."/>
            <person name="Das S."/>
            <person name="Dasgupta S."/>
            <person name="Kirsebom L.A."/>
        </authorList>
    </citation>
    <scope>NUCLEOTIDE SEQUENCE</scope>
    <source>
        <strain evidence="3">DSM 44203</strain>
    </source>
</reference>
<feature type="domain" description="DUF4031" evidence="1">
    <location>
        <begin position="3"/>
        <end position="79"/>
    </location>
</feature>
<name>A0AAW5SQU6_MYCNV</name>
<sequence>MTVYVDDMRLPARVGRIEARWSHLFSDNPDPTELHRLAAKIGLRRAWFQDKPSGAHYDVTDTKRRAAIAAGAVPIECGSPEWMRALEAQRSGTRTSSTVAEQLTLESVMRRDW</sequence>
<evidence type="ECO:0000313" key="4">
    <source>
        <dbReference type="Proteomes" id="UP000069773"/>
    </source>
</evidence>
<dbReference type="Proteomes" id="UP000069773">
    <property type="component" value="Unassembled WGS sequence"/>
</dbReference>
<proteinExistence type="predicted"/>
<evidence type="ECO:0000313" key="2">
    <source>
        <dbReference type="EMBL" id="GAT07591.1"/>
    </source>
</evidence>
<dbReference type="InterPro" id="IPR025109">
    <property type="entry name" value="DUF4031"/>
</dbReference>
<reference evidence="3" key="3">
    <citation type="journal article" date="2022" name="BMC Genomics">
        <title>Comparative genome analysis of mycobacteria focusing on tRNA and non-coding RNA.</title>
        <authorList>
            <person name="Behra P.R.K."/>
            <person name="Pettersson B.M.F."/>
            <person name="Ramesh M."/>
            <person name="Das S."/>
            <person name="Dasgupta S."/>
            <person name="Kirsebom L.A."/>
        </authorList>
    </citation>
    <scope>NUCLEOTIDE SEQUENCE</scope>
    <source>
        <strain evidence="3">DSM 44203</strain>
    </source>
</reference>
<evidence type="ECO:0000313" key="5">
    <source>
        <dbReference type="Proteomes" id="UP001207528"/>
    </source>
</evidence>
<dbReference type="EMBL" id="BCTA01000012">
    <property type="protein sequence ID" value="GAT07591.1"/>
    <property type="molecule type" value="Genomic_DNA"/>
</dbReference>
<keyword evidence="4" id="KW-1185">Reference proteome</keyword>
<evidence type="ECO:0000259" key="1">
    <source>
        <dbReference type="Pfam" id="PF13223"/>
    </source>
</evidence>
<reference evidence="2 4" key="1">
    <citation type="journal article" date="2016" name="Genome Announc.">
        <title>Draft Genome Sequences of Five Rapidly Growing Mycobacterium Species, M. thermoresistibile, M. fortuitum subsp. acetamidolyticum, M. canariasense, M. brisbanense, and M. novocastrense.</title>
        <authorList>
            <person name="Katahira K."/>
            <person name="Ogura Y."/>
            <person name="Gotoh Y."/>
            <person name="Hayashi T."/>
        </authorList>
    </citation>
    <scope>NUCLEOTIDE SEQUENCE [LARGE SCALE GENOMIC DNA]</scope>
    <source>
        <strain evidence="2 4">JCM18114</strain>
    </source>
</reference>
<evidence type="ECO:0000313" key="3">
    <source>
        <dbReference type="EMBL" id="MCV7026654.1"/>
    </source>
</evidence>
<dbReference type="RefSeq" id="WP_067387384.1">
    <property type="nucleotide sequence ID" value="NZ_BCTA01000012.1"/>
</dbReference>
<protein>
    <submittedName>
        <fullName evidence="3">DUF4031 domain-containing protein</fullName>
    </submittedName>
</protein>
<dbReference type="Pfam" id="PF13223">
    <property type="entry name" value="DUF4031"/>
    <property type="match status" value="1"/>
</dbReference>
<gene>
    <name evidence="3" type="ORF">H7I77_25435</name>
    <name evidence="2" type="ORF">RMCN_0724</name>
</gene>
<organism evidence="3 5">
    <name type="scientific">Mycolicibacterium novocastrense</name>
    <name type="common">Mycobacterium novocastrense</name>
    <dbReference type="NCBI Taxonomy" id="59813"/>
    <lineage>
        <taxon>Bacteria</taxon>
        <taxon>Bacillati</taxon>
        <taxon>Actinomycetota</taxon>
        <taxon>Actinomycetes</taxon>
        <taxon>Mycobacteriales</taxon>
        <taxon>Mycobacteriaceae</taxon>
        <taxon>Mycolicibacterium</taxon>
    </lineage>
</organism>
<dbReference type="Proteomes" id="UP001207528">
    <property type="component" value="Unassembled WGS sequence"/>
</dbReference>